<gene>
    <name evidence="3" type="ORF">A4H34_02420</name>
</gene>
<protein>
    <submittedName>
        <fullName evidence="3">Uncharacterized protein</fullName>
    </submittedName>
</protein>
<dbReference type="EMBL" id="LVZK01000001">
    <property type="protein sequence ID" value="OAP86052.1"/>
    <property type="molecule type" value="Genomic_DNA"/>
</dbReference>
<keyword evidence="2" id="KW-0732">Signal</keyword>
<keyword evidence="4" id="KW-1185">Reference proteome</keyword>
<sequence length="589" mass="59400">MTRRPFARTSAAFAGLLMALGACGQTPKPTSPSGAGASTTETAPAPTLAALKYAPKIPGTAALLERKESGPGELAGVVVSGKTVVSVHHDFKAKSSELAGYVPGEAKASWKKTADGWVDCVGDSPTVCLASNYEDGEWSVSDPRILNPASGRFKDLSVGPAGTFQFVGVREGVAYFLTWDGTKDVHVTGFDADGAPVADKNLRIAAPKVAAPETEGAERKPSASAGEKASPTHGKASSSAAAKRPKTPRASSASPSSGNSPSRAGSSGSPSDAASPSNGPSSNGVPSGTPPQKKSAHRPAARPPVSQATGIRAQMTGSYLVVRTDSMSGVYFTRGNRFVRKDFDGACAALKDGVVCETESGLVGIGAGADDAWELEADVTVLSSAVESDSSLADAEADMRSRLGRASGAGDAAPGEDAEASASPTQSHEAGGDAAGEGTAGEGSSTSSSDAAHPLPPGKRYLASGPKAPVLLSAGDGKLSIDGKRSTVIGEAKVKGVDLSHDIAVVNVETHGKSAGESKAPAIVSSILVDGDGATVAGIDKTRADQLLAEANGGDALRPYGFAWQGSRLVYTDLTEAVIGVYRTAEKGK</sequence>
<evidence type="ECO:0000313" key="4">
    <source>
        <dbReference type="Proteomes" id="UP000078368"/>
    </source>
</evidence>
<dbReference type="AlphaFoldDB" id="A0A179B2Y4"/>
<feature type="compositionally biased region" description="Low complexity" evidence="1">
    <location>
        <begin position="442"/>
        <end position="453"/>
    </location>
</feature>
<dbReference type="RefSeq" id="WP_064230950.1">
    <property type="nucleotide sequence ID" value="NZ_LVZK01000001.1"/>
</dbReference>
<accession>A0A179B2Y4</accession>
<feature type="chain" id="PRO_5008098940" evidence="2">
    <location>
        <begin position="25"/>
        <end position="589"/>
    </location>
</feature>
<reference evidence="3 4" key="1">
    <citation type="submission" date="2016-04" db="EMBL/GenBank/DDBJ databases">
        <title>Peptidophaga gingivicola gen. nov., sp. nov., isolated from human subgingival plaque.</title>
        <authorList>
            <person name="Beall C.J."/>
            <person name="Mokrzan E.M."/>
            <person name="Griffen A.L."/>
            <person name="Leys E.J."/>
        </authorList>
    </citation>
    <scope>NUCLEOTIDE SEQUENCE [LARGE SCALE GENOMIC DNA]</scope>
    <source>
        <strain evidence="3 4">BA112</strain>
    </source>
</reference>
<dbReference type="Proteomes" id="UP000078368">
    <property type="component" value="Unassembled WGS sequence"/>
</dbReference>
<feature type="signal peptide" evidence="2">
    <location>
        <begin position="1"/>
        <end position="24"/>
    </location>
</feature>
<feature type="region of interest" description="Disordered" evidence="1">
    <location>
        <begin position="405"/>
        <end position="464"/>
    </location>
</feature>
<feature type="compositionally biased region" description="Low complexity" evidence="1">
    <location>
        <begin position="420"/>
        <end position="429"/>
    </location>
</feature>
<evidence type="ECO:0000256" key="2">
    <source>
        <dbReference type="SAM" id="SignalP"/>
    </source>
</evidence>
<proteinExistence type="predicted"/>
<feature type="compositionally biased region" description="Low complexity" evidence="1">
    <location>
        <begin position="250"/>
        <end position="291"/>
    </location>
</feature>
<evidence type="ECO:0000313" key="3">
    <source>
        <dbReference type="EMBL" id="OAP86052.1"/>
    </source>
</evidence>
<comment type="caution">
    <text evidence="3">The sequence shown here is derived from an EMBL/GenBank/DDBJ whole genome shotgun (WGS) entry which is preliminary data.</text>
</comment>
<name>A0A179B2Y4_9ACTO</name>
<dbReference type="STRING" id="1823756.A4H34_02420"/>
<dbReference type="PROSITE" id="PS51257">
    <property type="entry name" value="PROKAR_LIPOPROTEIN"/>
    <property type="match status" value="1"/>
</dbReference>
<feature type="region of interest" description="Disordered" evidence="1">
    <location>
        <begin position="209"/>
        <end position="311"/>
    </location>
</feature>
<organism evidence="3 4">
    <name type="scientific">Peptidiphaga gingivicola</name>
    <dbReference type="NCBI Taxonomy" id="2741497"/>
    <lineage>
        <taxon>Bacteria</taxon>
        <taxon>Bacillati</taxon>
        <taxon>Actinomycetota</taxon>
        <taxon>Actinomycetes</taxon>
        <taxon>Actinomycetales</taxon>
        <taxon>Actinomycetaceae</taxon>
        <taxon>Peptidiphaga</taxon>
    </lineage>
</organism>
<evidence type="ECO:0000256" key="1">
    <source>
        <dbReference type="SAM" id="MobiDB-lite"/>
    </source>
</evidence>
<dbReference type="OrthoDB" id="3268974at2"/>